<feature type="compositionally biased region" description="Basic and acidic residues" evidence="1">
    <location>
        <begin position="1984"/>
        <end position="2011"/>
    </location>
</feature>
<feature type="compositionally biased region" description="Polar residues" evidence="1">
    <location>
        <begin position="710"/>
        <end position="723"/>
    </location>
</feature>
<feature type="compositionally biased region" description="Basic and acidic residues" evidence="1">
    <location>
        <begin position="397"/>
        <end position="431"/>
    </location>
</feature>
<proteinExistence type="predicted"/>
<feature type="compositionally biased region" description="Basic and acidic residues" evidence="1">
    <location>
        <begin position="1943"/>
        <end position="1972"/>
    </location>
</feature>
<feature type="compositionally biased region" description="Acidic residues" evidence="1">
    <location>
        <begin position="1684"/>
        <end position="1693"/>
    </location>
</feature>
<feature type="compositionally biased region" description="Basic and acidic residues" evidence="1">
    <location>
        <begin position="1369"/>
        <end position="1378"/>
    </location>
</feature>
<feature type="compositionally biased region" description="Polar residues" evidence="1">
    <location>
        <begin position="667"/>
        <end position="687"/>
    </location>
</feature>
<reference evidence="2" key="1">
    <citation type="submission" date="2023-10" db="EMBL/GenBank/DDBJ databases">
        <title>Genome assembly of Pristionchus species.</title>
        <authorList>
            <person name="Yoshida K."/>
            <person name="Sommer R.J."/>
        </authorList>
    </citation>
    <scope>NUCLEOTIDE SEQUENCE</scope>
    <source>
        <strain evidence="2">RS0144</strain>
    </source>
</reference>
<keyword evidence="3" id="KW-1185">Reference proteome</keyword>
<evidence type="ECO:0000256" key="1">
    <source>
        <dbReference type="SAM" id="MobiDB-lite"/>
    </source>
</evidence>
<feature type="compositionally biased region" description="Basic residues" evidence="1">
    <location>
        <begin position="635"/>
        <end position="648"/>
    </location>
</feature>
<feature type="region of interest" description="Disordered" evidence="1">
    <location>
        <begin position="633"/>
        <end position="888"/>
    </location>
</feature>
<organism evidence="2 3">
    <name type="scientific">Pristionchus entomophagus</name>
    <dbReference type="NCBI Taxonomy" id="358040"/>
    <lineage>
        <taxon>Eukaryota</taxon>
        <taxon>Metazoa</taxon>
        <taxon>Ecdysozoa</taxon>
        <taxon>Nematoda</taxon>
        <taxon>Chromadorea</taxon>
        <taxon>Rhabditida</taxon>
        <taxon>Rhabditina</taxon>
        <taxon>Diplogasteromorpha</taxon>
        <taxon>Diplogasteroidea</taxon>
        <taxon>Neodiplogasteridae</taxon>
        <taxon>Pristionchus</taxon>
    </lineage>
</organism>
<feature type="compositionally biased region" description="Basic and acidic residues" evidence="1">
    <location>
        <begin position="1655"/>
        <end position="1683"/>
    </location>
</feature>
<feature type="region of interest" description="Disordered" evidence="1">
    <location>
        <begin position="2179"/>
        <end position="2404"/>
    </location>
</feature>
<feature type="region of interest" description="Disordered" evidence="1">
    <location>
        <begin position="1923"/>
        <end position="2137"/>
    </location>
</feature>
<feature type="compositionally biased region" description="Basic residues" evidence="1">
    <location>
        <begin position="1392"/>
        <end position="1415"/>
    </location>
</feature>
<feature type="region of interest" description="Disordered" evidence="1">
    <location>
        <begin position="932"/>
        <end position="963"/>
    </location>
</feature>
<feature type="compositionally biased region" description="Basic residues" evidence="1">
    <location>
        <begin position="2383"/>
        <end position="2392"/>
    </location>
</feature>
<feature type="region of interest" description="Disordered" evidence="1">
    <location>
        <begin position="1369"/>
        <end position="1416"/>
    </location>
</feature>
<feature type="region of interest" description="Disordered" evidence="1">
    <location>
        <begin position="1233"/>
        <end position="1281"/>
    </location>
</feature>
<evidence type="ECO:0000313" key="3">
    <source>
        <dbReference type="Proteomes" id="UP001432027"/>
    </source>
</evidence>
<feature type="region of interest" description="Disordered" evidence="1">
    <location>
        <begin position="979"/>
        <end position="1040"/>
    </location>
</feature>
<feature type="compositionally biased region" description="Polar residues" evidence="1">
    <location>
        <begin position="1253"/>
        <end position="1262"/>
    </location>
</feature>
<feature type="compositionally biased region" description="Polar residues" evidence="1">
    <location>
        <begin position="796"/>
        <end position="811"/>
    </location>
</feature>
<feature type="compositionally biased region" description="Basic and acidic residues" evidence="1">
    <location>
        <begin position="2235"/>
        <end position="2247"/>
    </location>
</feature>
<feature type="compositionally biased region" description="Basic and acidic residues" evidence="1">
    <location>
        <begin position="2042"/>
        <end position="2054"/>
    </location>
</feature>
<dbReference type="Proteomes" id="UP001432027">
    <property type="component" value="Unassembled WGS sequence"/>
</dbReference>
<feature type="compositionally biased region" description="Low complexity" evidence="1">
    <location>
        <begin position="725"/>
        <end position="734"/>
    </location>
</feature>
<feature type="compositionally biased region" description="Basic and acidic residues" evidence="1">
    <location>
        <begin position="1265"/>
        <end position="1281"/>
    </location>
</feature>
<feature type="region of interest" description="Disordered" evidence="1">
    <location>
        <begin position="1"/>
        <end position="77"/>
    </location>
</feature>
<feature type="compositionally biased region" description="Low complexity" evidence="1">
    <location>
        <begin position="754"/>
        <end position="763"/>
    </location>
</feature>
<name>A0AAV5TP33_9BILA</name>
<comment type="caution">
    <text evidence="2">The sequence shown here is derived from an EMBL/GenBank/DDBJ whole genome shotgun (WGS) entry which is preliminary data.</text>
</comment>
<feature type="region of interest" description="Disordered" evidence="1">
    <location>
        <begin position="397"/>
        <end position="437"/>
    </location>
</feature>
<dbReference type="PANTHER" id="PTHR36812:SF9">
    <property type="entry name" value="MYB-LIKE PROTEIN X ISOFORM X1"/>
    <property type="match status" value="1"/>
</dbReference>
<feature type="compositionally biased region" description="Pro residues" evidence="1">
    <location>
        <begin position="735"/>
        <end position="753"/>
    </location>
</feature>
<feature type="compositionally biased region" description="Basic and acidic residues" evidence="1">
    <location>
        <begin position="2116"/>
        <end position="2132"/>
    </location>
</feature>
<protein>
    <submittedName>
        <fullName evidence="2">Uncharacterized protein</fullName>
    </submittedName>
</protein>
<accession>A0AAV5TP33</accession>
<feature type="compositionally biased region" description="Basic and acidic residues" evidence="1">
    <location>
        <begin position="2264"/>
        <end position="2277"/>
    </location>
</feature>
<feature type="compositionally biased region" description="Basic and acidic residues" evidence="1">
    <location>
        <begin position="1003"/>
        <end position="1016"/>
    </location>
</feature>
<feature type="compositionally biased region" description="Low complexity" evidence="1">
    <location>
        <begin position="2328"/>
        <end position="2348"/>
    </location>
</feature>
<gene>
    <name evidence="2" type="ORF">PENTCL1PPCAC_18360</name>
</gene>
<sequence length="2404" mass="274427">MKPKMARKPRPTDEVSSPPLSPTSGRLMHKKRRLESKSVSPDRKMSTTSIGDKGLKKQSPKFSPPKSPIVKEHKVPKPLSPLPPLLVDDQFPCSSNAPVTTVQPPPEFLAFNYNLDCPAIRQANKADEPLLHIKSEMLRDIQHELEAMLAHTMDFMKRASGDLQFLDTGEYPIVNLKKREMPVFQMRVLASPLSPTTQVHHEISLRSLLVPSIAPDDDIDVWPPPHLGTRYQSWLMMERKERMIDNEALDQFEKFITSEINELDLEYVDVRVPEFRHRLHFTSSLDMFSSFERRLHDHSLQLQQKQMGEKGLRVIHNNCARSSMWWTHPLSSFGAAEAFSKNRRANYDSIVTERRVKMMRINLLPSLHHQSYEDKKASKREEALKKENKELKIQLKEAKKSMEREGKRAEKEEETKKQMEEEHKSSTEMKKVPSTPWNSAKKKLEVEMPSSSKGTQSLKSTTLAAVISSTSSDVTKPMTSSTGGARFVMVMEDERGRRRVMPLGENGEWRGKEERREKERRVTLKGGDLPSSLHITIPPIDNRFEKRLAGLARRSRIRRVASCSRSRAHESIRVRAIAVAAGRARSAPPPPREKWTRERMIRGAEKVMERFGMKRCTSVRELSVDEAKGRTRGIIVRKTHSHPRKFSPIKRETLSPRKISPVKKSPQKQALYTPQSPQEHLTQMQRLQQRHAHAAAAAAKRPPKTPQKDAATSGTKPSVTPSSKVAVAPKTPSSVPSPPTKPAPSLPKSPIPSPTTTSVSTRTPSRRQKTPEEAVTPSPKTTPSRRRDEKTPSPSPLQSNGVENGAEQSPTPARRSTRDRKPSLKFQQSQSTIDQFLTPHNSSGSTTSSRKSSRVPGPTPTPDREDLTDHSSVPNGFSPTKEEMPLLSPMAIKPSTRRQTRNSMDAAAPPPVLQVQQVLLLQEQAQQLQLPPPILSPIKTSPVSTRSRRGIVSSPKDTPLLLTSPKEEITVATPYTVASPKSPVDTPKKIPNGLASPVTRRRASLEEKKEEEKEVKEEEPETKTISPKNEKNTKKKVKKGAVKKQSKSVCLCLRKLEEFKKSGKEVCMKQLEKWIIKKGMVVKMRFTPRSMMGKRERRVEILEKCLQRAITNSPTRYMLSEEEKKKMEAKMGKKANKTVCLKQKKRQARVRRSEIRRDQRTRRWVSSIWYNLKQAERIARREMREEKMRVTVMVERIDGKSEVKIIAIKNRAGRGRKREVKRVDGWKKILKKDGKKTKKVEMKSPNREKSTTRKSVTNASKSSAKRMEMERKEEKKDKKVKEPSIVLFKGRMPKLIEGEEQWKEFIRVEGKPLTESVVEGGKTEKKESMKSPVKNGQRQLTASLKKSGKTKKVEEEVKEVVITIGKIKDQKEQKEGKTRKISTGKTPNGQRMVRKVKKDPKKIKSKREKSIKKKDVKLSTEHIRNKYLISSEERVAVATEKKRMRTRRQLVKIIRKALTNAVARNGQMKILRALAKNRRKMEHQDAHSLPSIDMTVPGLNEKRSAVGWPTEWIVPKHLRAPGVYRRRKLRAVRRAESKREKQRIEKEVKERTRARAAGVKLLRSMPWTKRRKGKREKREVPEGKINVLESITKACVMKENGTTAKAIAEIKWTAREKVMDVVFDTVFCGGKIQHRDKSKEEEMKKALRKQRKMEKKKEKEERTRKGSIRGEKDLIKEENHSDEEKEEEDDEMNQTLELGEESNGDYVMGSPVKKPLTALCKNEVAIELAVAQREYQREVDNYSRMLMDIFYMMGAREQQTRARRNLELKEDVLAQLHANCYREVPRRLPNEQEMQKIAKALSDRREAMEQAFGANLWRQPRIQNSHPAWLTAEYRSGSKRQDKYNYFVDWDYAQKREITRAHEKMWAAATSHHLAAGEAYGKYGVGVEREMEGEEKTLFEWEKNLIGGLIVSRRKQQQRLVNPLATRFRSLPKRPPTAASMKKRAEMEKKRKEEKEREEKEEETERRKEAQRDIYAFDSDEDEKPNGRDEWEEKEEAARKWSMEEREEKKPTPPCSSHLVIPSTEKRKALQQKWQRWTRIGETGERTARIKVDPEDFADEDDEEDEEEEYSSLTSLGMGHAASVTSSMTGTLSVKGEEGEEGGEVKVKKVKKQKMVRYDSDGEKKVDRRKVGGLDLPSSISHLDPMIFLKLIPDNRSHKKGQGKKAMLKQIMIDYAAKESKGAGPGARSPAIPSRPQCTQQQLMSPGGSALVAGGGEGSGARSRRALVSPQGSEQSERREKKEEKIDKKIKKRKEPVEEVEEMMPIRRKGESRESRGRLVSPLSPPKAYGGRRNCTRKAKSDDEEEDDDINMKVPYTPASLRGKEIITPPHSSTPAASAASAATRSPSVQSSALSPLSGRSCRRKGNVKYNEDDDPVISSRSANRKVTKKATVKQETPDEEYPL</sequence>
<feature type="compositionally biased region" description="Acidic residues" evidence="1">
    <location>
        <begin position="2055"/>
        <end position="2070"/>
    </location>
</feature>
<feature type="compositionally biased region" description="Polar residues" evidence="1">
    <location>
        <begin position="825"/>
        <end position="841"/>
    </location>
</feature>
<dbReference type="PANTHER" id="PTHR36812">
    <property type="entry name" value="NEUROFILAMENT TRIPLET M PROTEIN-LIKE PROTEIN"/>
    <property type="match status" value="1"/>
</dbReference>
<feature type="region of interest" description="Disordered" evidence="1">
    <location>
        <begin position="1318"/>
        <end position="1341"/>
    </location>
</feature>
<dbReference type="EMBL" id="BTSX01000004">
    <property type="protein sequence ID" value="GMS96185.1"/>
    <property type="molecule type" value="Genomic_DNA"/>
</dbReference>
<evidence type="ECO:0000313" key="2">
    <source>
        <dbReference type="EMBL" id="GMS96185.1"/>
    </source>
</evidence>
<feature type="compositionally biased region" description="Basic and acidic residues" evidence="1">
    <location>
        <begin position="1239"/>
        <end position="1251"/>
    </location>
</feature>
<feature type="compositionally biased region" description="Polar residues" evidence="1">
    <location>
        <begin position="2083"/>
        <end position="2092"/>
    </location>
</feature>
<feature type="region of interest" description="Disordered" evidence="1">
    <location>
        <begin position="1634"/>
        <end position="1693"/>
    </location>
</feature>
<feature type="compositionally biased region" description="Basic and acidic residues" evidence="1">
    <location>
        <begin position="1634"/>
        <end position="1645"/>
    </location>
</feature>